<accession>A0A6N2U2C1</accession>
<evidence type="ECO:0000256" key="1">
    <source>
        <dbReference type="ARBA" id="ARBA00007768"/>
    </source>
</evidence>
<comment type="similarity">
    <text evidence="1 2">Belongs to the CutC family.</text>
</comment>
<sequence length="245" mass="27181">MLEVCVDSVESAIAAFEGGADRIELCGDLPVGGVTPSEVLFRMIRKYTDLKIRVLLRARFGDFCYSGYELEMMREEVQKFAELGAEGIVTGVLTPEGNLDTEQMEGLISCAGKADVALHRAFDVCKNPFKTMEDAISLGIKTILTSGQKNSAWEGRALLKELQAKSKDRIEILAGAGVDADIIEKLYKETGITSYHLSGKIKKESKMEFRNPQVSMGLPGFSEYEIWQTSKENVENARMVLDKFF</sequence>
<protein>
    <recommendedName>
        <fullName evidence="2">PF03932 family protein CutC</fullName>
    </recommendedName>
</protein>
<keyword evidence="2" id="KW-0963">Cytoplasm</keyword>
<reference evidence="3" key="1">
    <citation type="submission" date="2019-11" db="EMBL/GenBank/DDBJ databases">
        <authorList>
            <person name="Feng L."/>
        </authorList>
    </citation>
    <scope>NUCLEOTIDE SEQUENCE</scope>
    <source>
        <strain evidence="3">BhanseniiLFYP23</strain>
    </source>
</reference>
<evidence type="ECO:0000313" key="3">
    <source>
        <dbReference type="EMBL" id="VYT11717.1"/>
    </source>
</evidence>
<dbReference type="GO" id="GO:0005737">
    <property type="term" value="C:cytoplasm"/>
    <property type="evidence" value="ECO:0007669"/>
    <property type="project" value="UniProtKB-SubCell"/>
</dbReference>
<dbReference type="RefSeq" id="WP_022239815.1">
    <property type="nucleotide sequence ID" value="NZ_CACRSY010000012.1"/>
</dbReference>
<dbReference type="InterPro" id="IPR036822">
    <property type="entry name" value="CutC-like_dom_sf"/>
</dbReference>
<proteinExistence type="inferred from homology"/>
<gene>
    <name evidence="2 3" type="primary">cutC</name>
    <name evidence="3" type="ORF">BHLFYP23_00220</name>
</gene>
<comment type="subcellular location">
    <subcellularLocation>
        <location evidence="2">Cytoplasm</location>
    </subcellularLocation>
</comment>
<dbReference type="HAMAP" id="MF_00795">
    <property type="entry name" value="CutC"/>
    <property type="match status" value="1"/>
</dbReference>
<dbReference type="Pfam" id="PF03932">
    <property type="entry name" value="CutC"/>
    <property type="match status" value="1"/>
</dbReference>
<dbReference type="PANTHER" id="PTHR12598:SF0">
    <property type="entry name" value="COPPER HOMEOSTASIS PROTEIN CUTC HOMOLOG"/>
    <property type="match status" value="1"/>
</dbReference>
<dbReference type="InterPro" id="IPR005627">
    <property type="entry name" value="CutC-like"/>
</dbReference>
<dbReference type="FunFam" id="3.20.20.380:FF:000001">
    <property type="entry name" value="Copper homeostasis protein CutC"/>
    <property type="match status" value="1"/>
</dbReference>
<dbReference type="PANTHER" id="PTHR12598">
    <property type="entry name" value="COPPER HOMEOSTASIS PROTEIN CUTC"/>
    <property type="match status" value="1"/>
</dbReference>
<dbReference type="Gene3D" id="3.20.20.380">
    <property type="entry name" value="Copper homeostasis (CutC) domain"/>
    <property type="match status" value="1"/>
</dbReference>
<name>A0A6N2U2C1_BLAHA</name>
<comment type="caution">
    <text evidence="2">Once thought to be involved in copper homeostasis, experiments in E.coli have shown this is not the case.</text>
</comment>
<organism evidence="3">
    <name type="scientific">Blautia hansenii</name>
    <name type="common">Ruminococcus hansenii</name>
    <dbReference type="NCBI Taxonomy" id="1322"/>
    <lineage>
        <taxon>Bacteria</taxon>
        <taxon>Bacillati</taxon>
        <taxon>Bacillota</taxon>
        <taxon>Clostridia</taxon>
        <taxon>Lachnospirales</taxon>
        <taxon>Lachnospiraceae</taxon>
        <taxon>Blautia</taxon>
    </lineage>
</organism>
<dbReference type="GO" id="GO:0005507">
    <property type="term" value="F:copper ion binding"/>
    <property type="evidence" value="ECO:0007669"/>
    <property type="project" value="TreeGrafter"/>
</dbReference>
<dbReference type="AlphaFoldDB" id="A0A6N2U2C1"/>
<dbReference type="SUPFAM" id="SSF110395">
    <property type="entry name" value="CutC-like"/>
    <property type="match status" value="1"/>
</dbReference>
<evidence type="ECO:0000256" key="2">
    <source>
        <dbReference type="HAMAP-Rule" id="MF_00795"/>
    </source>
</evidence>
<dbReference type="EMBL" id="CACRSY010000012">
    <property type="protein sequence ID" value="VYT11717.1"/>
    <property type="molecule type" value="Genomic_DNA"/>
</dbReference>